<name>A0A2L0ETF8_SORCE</name>
<protein>
    <submittedName>
        <fullName evidence="1">Uncharacterized protein</fullName>
    </submittedName>
</protein>
<dbReference type="EMBL" id="CP012673">
    <property type="protein sequence ID" value="AUX42580.1"/>
    <property type="molecule type" value="Genomic_DNA"/>
</dbReference>
<organism evidence="1 2">
    <name type="scientific">Sorangium cellulosum</name>
    <name type="common">Polyangium cellulosum</name>
    <dbReference type="NCBI Taxonomy" id="56"/>
    <lineage>
        <taxon>Bacteria</taxon>
        <taxon>Pseudomonadati</taxon>
        <taxon>Myxococcota</taxon>
        <taxon>Polyangia</taxon>
        <taxon>Polyangiales</taxon>
        <taxon>Polyangiaceae</taxon>
        <taxon>Sorangium</taxon>
    </lineage>
</organism>
<gene>
    <name evidence="1" type="ORF">SOCE26_040130</name>
</gene>
<evidence type="ECO:0000313" key="1">
    <source>
        <dbReference type="EMBL" id="AUX42580.1"/>
    </source>
</evidence>
<accession>A0A2L0ETF8</accession>
<dbReference type="Proteomes" id="UP000238348">
    <property type="component" value="Chromosome"/>
</dbReference>
<dbReference type="RefSeq" id="WP_104981376.1">
    <property type="nucleotide sequence ID" value="NZ_CP012673.1"/>
</dbReference>
<evidence type="ECO:0000313" key="2">
    <source>
        <dbReference type="Proteomes" id="UP000238348"/>
    </source>
</evidence>
<dbReference type="AlphaFoldDB" id="A0A2L0ETF8"/>
<reference evidence="1 2" key="1">
    <citation type="submission" date="2015-09" db="EMBL/GenBank/DDBJ databases">
        <title>Sorangium comparison.</title>
        <authorList>
            <person name="Zaburannyi N."/>
            <person name="Bunk B."/>
            <person name="Overmann J."/>
            <person name="Mueller R."/>
        </authorList>
    </citation>
    <scope>NUCLEOTIDE SEQUENCE [LARGE SCALE GENOMIC DNA]</scope>
    <source>
        <strain evidence="1 2">So ce26</strain>
    </source>
</reference>
<sequence length="277" mass="30589">MRDKDLEETYEAIGVRFDDAVEGIAEVLDDEDDDEVEGLLLADEDEVGAYIQRKAGVSRDVAQSLSRKLAKANTALEKAYATVGATRLVAAEQRPNSSVTLYATDRGTPCQGGQVYDLRPRVNGARQATPFKFTRTMTFFGVRTDPVDCAQRFCIVGGSLGFSDDRAKAYPQDISLTQFRTELVTKDTPLASLIGKSFGDDTEFTCSVYLDAPATAPAMPFYGITLLYFERQCSTGRIFMPGVGELDFRGLTRELLSAAKRRRSLAPKARPRFKLFK</sequence>
<dbReference type="OrthoDB" id="5536950at2"/>
<proteinExistence type="predicted"/>